<dbReference type="InterPro" id="IPR050660">
    <property type="entry name" value="NEK_Ser/Thr_kinase"/>
</dbReference>
<dbReference type="Pfam" id="PF00069">
    <property type="entry name" value="Pkinase"/>
    <property type="match status" value="1"/>
</dbReference>
<gene>
    <name evidence="6" type="ORF">KY290_008226</name>
</gene>
<dbReference type="Proteomes" id="UP000826656">
    <property type="component" value="Unassembled WGS sequence"/>
</dbReference>
<comment type="caution">
    <text evidence="6">The sequence shown here is derived from an EMBL/GenBank/DDBJ whole genome shotgun (WGS) entry which is preliminary data.</text>
</comment>
<reference evidence="6 7" key="1">
    <citation type="journal article" date="2021" name="bioRxiv">
        <title>Chromosome-scale and haplotype-resolved genome assembly of a tetraploid potato cultivar.</title>
        <authorList>
            <person name="Sun H."/>
            <person name="Jiao W.-B."/>
            <person name="Krause K."/>
            <person name="Campoy J.A."/>
            <person name="Goel M."/>
            <person name="Folz-Donahue K."/>
            <person name="Kukat C."/>
            <person name="Huettel B."/>
            <person name="Schneeberger K."/>
        </authorList>
    </citation>
    <scope>NUCLEOTIDE SEQUENCE [LARGE SCALE GENOMIC DNA]</scope>
    <source>
        <strain evidence="6">SolTubOtavaFocal</strain>
        <tissue evidence="6">Leaves</tissue>
    </source>
</reference>
<dbReference type="InterPro" id="IPR000719">
    <property type="entry name" value="Prot_kinase_dom"/>
</dbReference>
<evidence type="ECO:0000259" key="5">
    <source>
        <dbReference type="PROSITE" id="PS50011"/>
    </source>
</evidence>
<keyword evidence="4" id="KW-0067">ATP-binding</keyword>
<protein>
    <recommendedName>
        <fullName evidence="5">Protein kinase domain-containing protein</fullName>
    </recommendedName>
</protein>
<dbReference type="SMART" id="SM00220">
    <property type="entry name" value="S_TKc"/>
    <property type="match status" value="1"/>
</dbReference>
<evidence type="ECO:0000313" key="6">
    <source>
        <dbReference type="EMBL" id="KAH0776815.1"/>
    </source>
</evidence>
<dbReference type="EMBL" id="JAIVGD010000003">
    <property type="protein sequence ID" value="KAH0776815.1"/>
    <property type="molecule type" value="Genomic_DNA"/>
</dbReference>
<evidence type="ECO:0000256" key="1">
    <source>
        <dbReference type="ARBA" id="ARBA00022679"/>
    </source>
</evidence>
<name>A0ABQ7W7W6_SOLTU</name>
<accession>A0ABQ7W7W6</accession>
<dbReference type="PANTHER" id="PTHR43671">
    <property type="entry name" value="SERINE/THREONINE-PROTEIN KINASE NEK"/>
    <property type="match status" value="1"/>
</dbReference>
<evidence type="ECO:0000256" key="3">
    <source>
        <dbReference type="ARBA" id="ARBA00022777"/>
    </source>
</evidence>
<keyword evidence="7" id="KW-1185">Reference proteome</keyword>
<sequence>MNLIAKLDKPYIIEYKDAWVEKDSFVCIVTSYCECGDMANMIRKARGTFFPEDCSNILLTKDDEIRLGDFGFAKLLNKDDLASSIVGTPTYMCPELLADIPYGYKSDIWSLGCCMFEISAHQAAFRATDMAGQINKINRSTEAYPRF</sequence>
<organism evidence="6 7">
    <name type="scientific">Solanum tuberosum</name>
    <name type="common">Potato</name>
    <dbReference type="NCBI Taxonomy" id="4113"/>
    <lineage>
        <taxon>Eukaryota</taxon>
        <taxon>Viridiplantae</taxon>
        <taxon>Streptophyta</taxon>
        <taxon>Embryophyta</taxon>
        <taxon>Tracheophyta</taxon>
        <taxon>Spermatophyta</taxon>
        <taxon>Magnoliopsida</taxon>
        <taxon>eudicotyledons</taxon>
        <taxon>Gunneridae</taxon>
        <taxon>Pentapetalae</taxon>
        <taxon>asterids</taxon>
        <taxon>lamiids</taxon>
        <taxon>Solanales</taxon>
        <taxon>Solanaceae</taxon>
        <taxon>Solanoideae</taxon>
        <taxon>Solaneae</taxon>
        <taxon>Solanum</taxon>
    </lineage>
</organism>
<feature type="domain" description="Protein kinase" evidence="5">
    <location>
        <begin position="1"/>
        <end position="147"/>
    </location>
</feature>
<keyword evidence="1" id="KW-0808">Transferase</keyword>
<keyword evidence="3" id="KW-0418">Kinase</keyword>
<dbReference type="PANTHER" id="PTHR43671:SF94">
    <property type="entry name" value="SERINE_THREONINE-PROTEIN KINASE NEK6"/>
    <property type="match status" value="1"/>
</dbReference>
<evidence type="ECO:0000313" key="7">
    <source>
        <dbReference type="Proteomes" id="UP000826656"/>
    </source>
</evidence>
<keyword evidence="2" id="KW-0547">Nucleotide-binding</keyword>
<evidence type="ECO:0000256" key="2">
    <source>
        <dbReference type="ARBA" id="ARBA00022741"/>
    </source>
</evidence>
<dbReference type="Gene3D" id="3.30.200.20">
    <property type="entry name" value="Phosphorylase Kinase, domain 1"/>
    <property type="match status" value="1"/>
</dbReference>
<evidence type="ECO:0000256" key="4">
    <source>
        <dbReference type="ARBA" id="ARBA00022840"/>
    </source>
</evidence>
<dbReference type="SUPFAM" id="SSF56112">
    <property type="entry name" value="Protein kinase-like (PK-like)"/>
    <property type="match status" value="1"/>
</dbReference>
<dbReference type="PROSITE" id="PS50011">
    <property type="entry name" value="PROTEIN_KINASE_DOM"/>
    <property type="match status" value="1"/>
</dbReference>
<proteinExistence type="predicted"/>
<dbReference type="InterPro" id="IPR011009">
    <property type="entry name" value="Kinase-like_dom_sf"/>
</dbReference>
<dbReference type="Gene3D" id="1.10.510.10">
    <property type="entry name" value="Transferase(Phosphotransferase) domain 1"/>
    <property type="match status" value="2"/>
</dbReference>